<evidence type="ECO:0000313" key="7">
    <source>
        <dbReference type="Proteomes" id="UP000193391"/>
    </source>
</evidence>
<dbReference type="InterPro" id="IPR005471">
    <property type="entry name" value="Tscrpt_reg_IclR_N"/>
</dbReference>
<dbReference type="EMBL" id="JFKA01000020">
    <property type="protein sequence ID" value="OSQ35385.1"/>
    <property type="molecule type" value="Genomic_DNA"/>
</dbReference>
<dbReference type="GO" id="GO:0003700">
    <property type="term" value="F:DNA-binding transcription factor activity"/>
    <property type="evidence" value="ECO:0007669"/>
    <property type="project" value="TreeGrafter"/>
</dbReference>
<dbReference type="Pfam" id="PF09339">
    <property type="entry name" value="HTH_IclR"/>
    <property type="match status" value="1"/>
</dbReference>
<keyword evidence="1" id="KW-0805">Transcription regulation</keyword>
<dbReference type="InterPro" id="IPR029016">
    <property type="entry name" value="GAF-like_dom_sf"/>
</dbReference>
<evidence type="ECO:0000256" key="1">
    <source>
        <dbReference type="ARBA" id="ARBA00023015"/>
    </source>
</evidence>
<dbReference type="InterPro" id="IPR014757">
    <property type="entry name" value="Tscrpt_reg_IclR_C"/>
</dbReference>
<dbReference type="Pfam" id="PF01614">
    <property type="entry name" value="IclR_C"/>
    <property type="match status" value="1"/>
</dbReference>
<evidence type="ECO:0000313" key="6">
    <source>
        <dbReference type="EMBL" id="OSQ35385.1"/>
    </source>
</evidence>
<keyword evidence="7" id="KW-1185">Reference proteome</keyword>
<feature type="domain" description="HTH iclR-type" evidence="4">
    <location>
        <begin position="14"/>
        <end position="76"/>
    </location>
</feature>
<dbReference type="PROSITE" id="PS51078">
    <property type="entry name" value="ICLR_ED"/>
    <property type="match status" value="1"/>
</dbReference>
<evidence type="ECO:0000259" key="5">
    <source>
        <dbReference type="PROSITE" id="PS51078"/>
    </source>
</evidence>
<comment type="caution">
    <text evidence="6">The sequence shown here is derived from an EMBL/GenBank/DDBJ whole genome shotgun (WGS) entry which is preliminary data.</text>
</comment>
<proteinExistence type="predicted"/>
<dbReference type="GO" id="GO:0045892">
    <property type="term" value="P:negative regulation of DNA-templated transcription"/>
    <property type="evidence" value="ECO:0007669"/>
    <property type="project" value="TreeGrafter"/>
</dbReference>
<reference evidence="6 7" key="1">
    <citation type="submission" date="2014-03" db="EMBL/GenBank/DDBJ databases">
        <title>The draft genome sequence of Thalassospira mesophila JCM 18969.</title>
        <authorList>
            <person name="Lai Q."/>
            <person name="Shao Z."/>
        </authorList>
    </citation>
    <scope>NUCLEOTIDE SEQUENCE [LARGE SCALE GENOMIC DNA]</scope>
    <source>
        <strain evidence="6 7">JCM 18969</strain>
    </source>
</reference>
<dbReference type="FunFam" id="1.10.10.10:FF:000056">
    <property type="entry name" value="IclR family transcriptional regulator"/>
    <property type="match status" value="1"/>
</dbReference>
<dbReference type="Gene3D" id="3.30.450.40">
    <property type="match status" value="1"/>
</dbReference>
<sequence length="259" mass="29589">MTDRVKPRQNTLYVSSLEKGLRILEVFSEDKLELGLTEIARETGLDKSAAQRFVNTLHQLGYLDKNAETRRYRPSLKYLDMAYAYLWSDNLVQLAMPRLIELSRQLQQTINMARPIEQEIMYVVRIPGYRTSYGASVIGRRVPALTASSGRVILSRQDDATIHNCVNEWPLKRYTPWTTMDRGQILESIMVAREKGYCMSLREVLPDEINIAAPICTLDGTPVAAIHCSLPIIRWTMEQAEQEIVPHIVETARSISPPR</sequence>
<evidence type="ECO:0000256" key="3">
    <source>
        <dbReference type="ARBA" id="ARBA00023163"/>
    </source>
</evidence>
<dbReference type="STRING" id="1293891.TMES_21270"/>
<keyword evidence="3" id="KW-0804">Transcription</keyword>
<dbReference type="SUPFAM" id="SSF46785">
    <property type="entry name" value="Winged helix' DNA-binding domain"/>
    <property type="match status" value="1"/>
</dbReference>
<dbReference type="PROSITE" id="PS51077">
    <property type="entry name" value="HTH_ICLR"/>
    <property type="match status" value="1"/>
</dbReference>
<accession>A0A1Y2KVI2</accession>
<dbReference type="InterPro" id="IPR036388">
    <property type="entry name" value="WH-like_DNA-bd_sf"/>
</dbReference>
<name>A0A1Y2KVI2_9PROT</name>
<dbReference type="PANTHER" id="PTHR30136:SF35">
    <property type="entry name" value="HTH-TYPE TRANSCRIPTIONAL REGULATOR RV1719"/>
    <property type="match status" value="1"/>
</dbReference>
<gene>
    <name evidence="6" type="ORF">TMES_21270</name>
</gene>
<dbReference type="InterPro" id="IPR036390">
    <property type="entry name" value="WH_DNA-bd_sf"/>
</dbReference>
<dbReference type="Proteomes" id="UP000193391">
    <property type="component" value="Unassembled WGS sequence"/>
</dbReference>
<dbReference type="SMART" id="SM00346">
    <property type="entry name" value="HTH_ICLR"/>
    <property type="match status" value="1"/>
</dbReference>
<dbReference type="Gene3D" id="1.10.10.10">
    <property type="entry name" value="Winged helix-like DNA-binding domain superfamily/Winged helix DNA-binding domain"/>
    <property type="match status" value="1"/>
</dbReference>
<dbReference type="GO" id="GO:0003677">
    <property type="term" value="F:DNA binding"/>
    <property type="evidence" value="ECO:0007669"/>
    <property type="project" value="UniProtKB-KW"/>
</dbReference>
<organism evidence="6 7">
    <name type="scientific">Thalassospira mesophila</name>
    <dbReference type="NCBI Taxonomy" id="1293891"/>
    <lineage>
        <taxon>Bacteria</taxon>
        <taxon>Pseudomonadati</taxon>
        <taxon>Pseudomonadota</taxon>
        <taxon>Alphaproteobacteria</taxon>
        <taxon>Rhodospirillales</taxon>
        <taxon>Thalassospiraceae</taxon>
        <taxon>Thalassospira</taxon>
    </lineage>
</organism>
<feature type="domain" description="IclR-ED" evidence="5">
    <location>
        <begin position="77"/>
        <end position="259"/>
    </location>
</feature>
<dbReference type="RefSeq" id="WP_085586399.1">
    <property type="nucleotide sequence ID" value="NZ_JFKA01000020.1"/>
</dbReference>
<dbReference type="InterPro" id="IPR050707">
    <property type="entry name" value="HTH_MetabolicPath_Reg"/>
</dbReference>
<keyword evidence="2" id="KW-0238">DNA-binding</keyword>
<dbReference type="SUPFAM" id="SSF55781">
    <property type="entry name" value="GAF domain-like"/>
    <property type="match status" value="1"/>
</dbReference>
<dbReference type="OrthoDB" id="6057486at2"/>
<dbReference type="PANTHER" id="PTHR30136">
    <property type="entry name" value="HELIX-TURN-HELIX TRANSCRIPTIONAL REGULATOR, ICLR FAMILY"/>
    <property type="match status" value="1"/>
</dbReference>
<evidence type="ECO:0000259" key="4">
    <source>
        <dbReference type="PROSITE" id="PS51077"/>
    </source>
</evidence>
<evidence type="ECO:0000256" key="2">
    <source>
        <dbReference type="ARBA" id="ARBA00023125"/>
    </source>
</evidence>
<dbReference type="AlphaFoldDB" id="A0A1Y2KVI2"/>
<protein>
    <submittedName>
        <fullName evidence="6">IclR family transcriptional regulator</fullName>
    </submittedName>
</protein>